<evidence type="ECO:0000259" key="1">
    <source>
        <dbReference type="Pfam" id="PF01494"/>
    </source>
</evidence>
<protein>
    <recommendedName>
        <fullName evidence="1">FAD-binding domain-containing protein</fullName>
    </recommendedName>
</protein>
<dbReference type="PRINTS" id="PR00420">
    <property type="entry name" value="RNGMNOXGNASE"/>
</dbReference>
<dbReference type="InterPro" id="IPR051704">
    <property type="entry name" value="FAD_aromatic-hydroxylase"/>
</dbReference>
<dbReference type="EMBL" id="WEGK01000008">
    <property type="protein sequence ID" value="MQY20831.1"/>
    <property type="molecule type" value="Genomic_DNA"/>
</dbReference>
<evidence type="ECO:0000313" key="2">
    <source>
        <dbReference type="EMBL" id="MQY20831.1"/>
    </source>
</evidence>
<gene>
    <name evidence="2" type="ORF">NRB20_39390</name>
</gene>
<dbReference type="Gene3D" id="3.50.50.60">
    <property type="entry name" value="FAD/NAD(P)-binding domain"/>
    <property type="match status" value="1"/>
</dbReference>
<dbReference type="GO" id="GO:0071949">
    <property type="term" value="F:FAD binding"/>
    <property type="evidence" value="ECO:0007669"/>
    <property type="project" value="InterPro"/>
</dbReference>
<reference evidence="2 3" key="1">
    <citation type="submission" date="2019-10" db="EMBL/GenBank/DDBJ databases">
        <title>Nocardia macrotermitis sp. nov. and Nocardia aurantia sp. nov., isolated from the gut of fungus growing-termite Macrotermes natalensis.</title>
        <authorList>
            <person name="Benndorf R."/>
            <person name="Schwitalla J."/>
            <person name="Martin K."/>
            <person name="De Beer W."/>
            <person name="Kaster A.-K."/>
            <person name="Vollmers J."/>
            <person name="Poulsen M."/>
            <person name="Beemelmanns C."/>
        </authorList>
    </citation>
    <scope>NUCLEOTIDE SEQUENCE [LARGE SCALE GENOMIC DNA]</scope>
    <source>
        <strain evidence="2 3">RB20</strain>
    </source>
</reference>
<proteinExistence type="predicted"/>
<feature type="domain" description="FAD-binding" evidence="1">
    <location>
        <begin position="9"/>
        <end position="341"/>
    </location>
</feature>
<dbReference type="InterPro" id="IPR002938">
    <property type="entry name" value="FAD-bd"/>
</dbReference>
<dbReference type="OrthoDB" id="3356051at2"/>
<name>A0A7K0D5K4_9NOCA</name>
<dbReference type="InterPro" id="IPR036188">
    <property type="entry name" value="FAD/NAD-bd_sf"/>
</dbReference>
<comment type="caution">
    <text evidence="2">The sequence shown here is derived from an EMBL/GenBank/DDBJ whole genome shotgun (WGS) entry which is preliminary data.</text>
</comment>
<sequence>MGTTSTPRILVSGGGIAGNAVALQLLRAGITVTIVERATAPRPGGQAVDLRGPSREVAERMGLMPAIGKSQLQELGITYVDPRGRTYANMSMEYFEGKGPVAEIEITRGDLNQVLLNELAGLGGTLDYRYGEWITALHQDDAGVRVEFASGQSESFDLVVGADGVHSATRRLAFGPEEQFSTYLGGYMSFFTIPTPPNIRPGWFTMQMIPGAAVGIRPDGRPDTAKAILTMLTDRDPALRGDLDAQHRLVHRHLEGDGWHAPAVLAGMAAADDFYFDELTRIDMPSLSAGRVTLLGDAGYCGSPMTGMGTAMAMVGAYLLAGEIARTPDDLPDALRRYERQVTPFLDKARELPGGGIQMMLSHSRFGTTTRRTVNRVMMSRMMRPVMMKMFFGKTDDYQLPTYFSDTAATASRPTE</sequence>
<dbReference type="Proteomes" id="UP000438448">
    <property type="component" value="Unassembled WGS sequence"/>
</dbReference>
<dbReference type="Gene3D" id="3.30.9.10">
    <property type="entry name" value="D-Amino Acid Oxidase, subunit A, domain 2"/>
    <property type="match status" value="1"/>
</dbReference>
<accession>A0A7K0D5K4</accession>
<dbReference type="RefSeq" id="WP_153411585.1">
    <property type="nucleotide sequence ID" value="NZ_WEGK01000008.1"/>
</dbReference>
<dbReference type="SUPFAM" id="SSF51905">
    <property type="entry name" value="FAD/NAD(P)-binding domain"/>
    <property type="match status" value="1"/>
</dbReference>
<organism evidence="2 3">
    <name type="scientific">Nocardia macrotermitis</name>
    <dbReference type="NCBI Taxonomy" id="2585198"/>
    <lineage>
        <taxon>Bacteria</taxon>
        <taxon>Bacillati</taxon>
        <taxon>Actinomycetota</taxon>
        <taxon>Actinomycetes</taxon>
        <taxon>Mycobacteriales</taxon>
        <taxon>Nocardiaceae</taxon>
        <taxon>Nocardia</taxon>
    </lineage>
</organism>
<keyword evidence="3" id="KW-1185">Reference proteome</keyword>
<dbReference type="AlphaFoldDB" id="A0A7K0D5K4"/>
<dbReference type="PANTHER" id="PTHR46865:SF2">
    <property type="entry name" value="MONOOXYGENASE"/>
    <property type="match status" value="1"/>
</dbReference>
<dbReference type="Pfam" id="PF01494">
    <property type="entry name" value="FAD_binding_3"/>
    <property type="match status" value="1"/>
</dbReference>
<evidence type="ECO:0000313" key="3">
    <source>
        <dbReference type="Proteomes" id="UP000438448"/>
    </source>
</evidence>
<dbReference type="PANTHER" id="PTHR46865">
    <property type="entry name" value="OXIDOREDUCTASE-RELATED"/>
    <property type="match status" value="1"/>
</dbReference>